<dbReference type="AlphaFoldDB" id="A0A117NIV5"/>
<proteinExistence type="predicted"/>
<organism evidence="1">
    <name type="scientific">Picea glauca</name>
    <name type="common">White spruce</name>
    <name type="synonym">Pinus glauca</name>
    <dbReference type="NCBI Taxonomy" id="3330"/>
    <lineage>
        <taxon>Eukaryota</taxon>
        <taxon>Viridiplantae</taxon>
        <taxon>Streptophyta</taxon>
        <taxon>Embryophyta</taxon>
        <taxon>Tracheophyta</taxon>
        <taxon>Spermatophyta</taxon>
        <taxon>Pinopsida</taxon>
        <taxon>Pinidae</taxon>
        <taxon>Conifers I</taxon>
        <taxon>Pinales</taxon>
        <taxon>Pinaceae</taxon>
        <taxon>Picea</taxon>
    </lineage>
</organism>
<evidence type="ECO:0000313" key="1">
    <source>
        <dbReference type="EMBL" id="KUM50568.1"/>
    </source>
</evidence>
<geneLocation type="mitochondrion" evidence="1"/>
<sequence>MPACLHSLAASFPLFSPVEARSARLHKPGLK</sequence>
<reference evidence="1" key="1">
    <citation type="journal article" date="2015" name="Genome Biol. Evol.">
        <title>Organellar Genomes of White Spruce (Picea glauca): Assembly and Annotation.</title>
        <authorList>
            <person name="Jackman S.D."/>
            <person name="Warren R.L."/>
            <person name="Gibb E.A."/>
            <person name="Vandervalk B.P."/>
            <person name="Mohamadi H."/>
            <person name="Chu J."/>
            <person name="Raymond A."/>
            <person name="Pleasance S."/>
            <person name="Coope R."/>
            <person name="Wildung M.R."/>
            <person name="Ritland C.E."/>
            <person name="Bousquet J."/>
            <person name="Jones S.J."/>
            <person name="Bohlmann J."/>
            <person name="Birol I."/>
        </authorList>
    </citation>
    <scope>NUCLEOTIDE SEQUENCE [LARGE SCALE GENOMIC DNA]</scope>
    <source>
        <tissue evidence="1">Flushing bud</tissue>
    </source>
</reference>
<accession>A0A117NIV5</accession>
<comment type="caution">
    <text evidence="1">The sequence shown here is derived from an EMBL/GenBank/DDBJ whole genome shotgun (WGS) entry which is preliminary data.</text>
</comment>
<dbReference type="EMBL" id="LKAM01000001">
    <property type="protein sequence ID" value="KUM50568.1"/>
    <property type="molecule type" value="Genomic_DNA"/>
</dbReference>
<protein>
    <submittedName>
        <fullName evidence="1">Uncharacterized protein</fullName>
    </submittedName>
</protein>
<gene>
    <name evidence="1" type="ORF">ABT39_MTgene412</name>
</gene>
<name>A0A117NIV5_PICGL</name>
<keyword evidence="1" id="KW-0496">Mitochondrion</keyword>